<dbReference type="InterPro" id="IPR040442">
    <property type="entry name" value="Pyrv_kinase-like_dom_sf"/>
</dbReference>
<dbReference type="SUPFAM" id="SSF51621">
    <property type="entry name" value="Phosphoenolpyruvate/pyruvate domain"/>
    <property type="match status" value="1"/>
</dbReference>
<evidence type="ECO:0000256" key="12">
    <source>
        <dbReference type="ARBA" id="ARBA00022683"/>
    </source>
</evidence>
<proteinExistence type="inferred from homology"/>
<evidence type="ECO:0000256" key="9">
    <source>
        <dbReference type="ARBA" id="ARBA00022490"/>
    </source>
</evidence>
<dbReference type="InterPro" id="IPR008279">
    <property type="entry name" value="PEP-util_enz_mobile_dom"/>
</dbReference>
<keyword evidence="13 17" id="KW-0479">Metal-binding</keyword>
<dbReference type="PRINTS" id="PR01736">
    <property type="entry name" value="PHPHTRNFRASE"/>
</dbReference>
<evidence type="ECO:0000259" key="21">
    <source>
        <dbReference type="Pfam" id="PF02896"/>
    </source>
</evidence>
<dbReference type="PANTHER" id="PTHR46244:SF3">
    <property type="entry name" value="PHOSPHOENOLPYRUVATE-PROTEIN PHOSPHOTRANSFERASE"/>
    <property type="match status" value="1"/>
</dbReference>
<dbReference type="Gene3D" id="1.10.274.10">
    <property type="entry name" value="PtsI, HPr-binding domain"/>
    <property type="match status" value="1"/>
</dbReference>
<feature type="region of interest" description="Disordered" evidence="19">
    <location>
        <begin position="1"/>
        <end position="38"/>
    </location>
</feature>
<dbReference type="Gene3D" id="3.50.30.10">
    <property type="entry name" value="Phosphohistidine domain"/>
    <property type="match status" value="1"/>
</dbReference>
<evidence type="ECO:0000256" key="17">
    <source>
        <dbReference type="PIRNR" id="PIRNR000732"/>
    </source>
</evidence>
<evidence type="ECO:0000256" key="8">
    <source>
        <dbReference type="ARBA" id="ARBA00022448"/>
    </source>
</evidence>
<comment type="catalytic activity">
    <reaction evidence="1 17">
        <text>L-histidyl-[protein] + phosphoenolpyruvate = N(pros)-phospho-L-histidyl-[protein] + pyruvate</text>
        <dbReference type="Rhea" id="RHEA:23880"/>
        <dbReference type="Rhea" id="RHEA-COMP:9745"/>
        <dbReference type="Rhea" id="RHEA-COMP:9746"/>
        <dbReference type="ChEBI" id="CHEBI:15361"/>
        <dbReference type="ChEBI" id="CHEBI:29979"/>
        <dbReference type="ChEBI" id="CHEBI:58702"/>
        <dbReference type="ChEBI" id="CHEBI:64837"/>
        <dbReference type="EC" id="2.7.3.9"/>
    </reaction>
</comment>
<sequence length="623" mass="67470">MSERSRHGDPRGTGAAHAPQGVSRGSSGPGGSARDANARGIQDRGERVFTGLPVSPGVAIGPAHVRDTGDLKVVEYCVTDDQVEAEVARFDTAVRKARKQLGKVRAKAESLHGSAAEELGYLLDAHLQMLRSQSLIGGVERRIRDRQVNAESAVTAEIARIAHDFSEMDDPYLKARAEEFREVGARIVRNLMDAPFTTFDALESNSIVIAEEVTPADTALMDPQRIAGFATVLGGAEGHTAIMARSLGLPAVLGVADLLGQVLPGEQIIVDGSRGRVIVNPTEARLSRYRERLAEMKREARQLAKLRDLPAVTRDHHRITLQANIELPREGEQAVAAGAEGVGLLRTEFLYMNRDDLPGEDEQYQAIRQILETMQGRPVTVRTLDVGGEKLAWSLGDHLGDSVNPALGLRAIRLSLKQRDLLDTQLAAVLRAARHGPVRILLPMVSSTYEMREARRALHEVARDLAARGEPVPDPLPPLGAMIEVPGAALSADALAAVSDFFAIGTNDLTMYTLAIDRGEERVAHLYNPLHPAVLRLIQFAVEAALRARIPISVCGEMAGDPRYTPLFLGLGVSDLSMSSAALPRVKQRIRQLEMRAASHRAMAIMDQHDTGRIAALLDDFAG</sequence>
<feature type="compositionally biased region" description="Basic and acidic residues" evidence="19">
    <location>
        <begin position="1"/>
        <end position="10"/>
    </location>
</feature>
<keyword evidence="12 17" id="KW-0598">Phosphotransferase system</keyword>
<evidence type="ECO:0000256" key="18">
    <source>
        <dbReference type="SAM" id="Coils"/>
    </source>
</evidence>
<evidence type="ECO:0000256" key="2">
    <source>
        <dbReference type="ARBA" id="ARBA00001946"/>
    </source>
</evidence>
<evidence type="ECO:0000256" key="4">
    <source>
        <dbReference type="ARBA" id="ARBA00004496"/>
    </source>
</evidence>
<dbReference type="InterPro" id="IPR024692">
    <property type="entry name" value="PTS_EI"/>
</dbReference>
<comment type="function">
    <text evidence="3 17">General (non sugar-specific) component of the phosphoenolpyruvate-dependent sugar phosphotransferase system (sugar PTS). This major carbohydrate active-transport system catalyzes the phosphorylation of incoming sugar substrates concomitantly with their translocation across the cell membrane. Enzyme I transfers the phosphoryl group from phosphoenolpyruvate (PEP) to the phosphoryl carrier protein (HPr).</text>
</comment>
<dbReference type="Gene3D" id="3.20.20.60">
    <property type="entry name" value="Phosphoenolpyruvate-binding domains"/>
    <property type="match status" value="1"/>
</dbReference>
<evidence type="ECO:0000259" key="20">
    <source>
        <dbReference type="Pfam" id="PF00391"/>
    </source>
</evidence>
<dbReference type="Pfam" id="PF02896">
    <property type="entry name" value="PEP-utilizers_C"/>
    <property type="match status" value="1"/>
</dbReference>
<feature type="coiled-coil region" evidence="18">
    <location>
        <begin position="279"/>
        <end position="306"/>
    </location>
</feature>
<dbReference type="RefSeq" id="WP_200343664.1">
    <property type="nucleotide sequence ID" value="NZ_NRRL01000148.1"/>
</dbReference>
<evidence type="ECO:0000256" key="15">
    <source>
        <dbReference type="ARBA" id="ARBA00022842"/>
    </source>
</evidence>
<evidence type="ECO:0000256" key="1">
    <source>
        <dbReference type="ARBA" id="ARBA00000683"/>
    </source>
</evidence>
<dbReference type="InterPro" id="IPR036637">
    <property type="entry name" value="Phosphohistidine_dom_sf"/>
</dbReference>
<keyword evidence="11 17" id="KW-0808">Transferase</keyword>
<evidence type="ECO:0000313" key="24">
    <source>
        <dbReference type="Proteomes" id="UP001296873"/>
    </source>
</evidence>
<dbReference type="SUPFAM" id="SSF47831">
    <property type="entry name" value="Enzyme I of the PEP:sugar phosphotransferase system HPr-binding (sub)domain"/>
    <property type="match status" value="1"/>
</dbReference>
<evidence type="ECO:0000256" key="10">
    <source>
        <dbReference type="ARBA" id="ARBA00022597"/>
    </source>
</evidence>
<evidence type="ECO:0000256" key="5">
    <source>
        <dbReference type="ARBA" id="ARBA00007837"/>
    </source>
</evidence>
<keyword evidence="24" id="KW-1185">Reference proteome</keyword>
<keyword evidence="18" id="KW-0175">Coiled coil</keyword>
<dbReference type="SUPFAM" id="SSF52009">
    <property type="entry name" value="Phosphohistidine domain"/>
    <property type="match status" value="1"/>
</dbReference>
<comment type="cofactor">
    <cofactor evidence="2 17">
        <name>Mg(2+)</name>
        <dbReference type="ChEBI" id="CHEBI:18420"/>
    </cofactor>
</comment>
<dbReference type="PIRSF" id="PIRSF000732">
    <property type="entry name" value="PTS_enzyme_I"/>
    <property type="match status" value="1"/>
</dbReference>
<keyword evidence="9 17" id="KW-0963">Cytoplasm</keyword>
<dbReference type="InterPro" id="IPR008731">
    <property type="entry name" value="PTS_EIN"/>
</dbReference>
<dbReference type="Proteomes" id="UP001296873">
    <property type="component" value="Unassembled WGS sequence"/>
</dbReference>
<evidence type="ECO:0000256" key="6">
    <source>
        <dbReference type="ARBA" id="ARBA00012232"/>
    </source>
</evidence>
<comment type="similarity">
    <text evidence="5 17">Belongs to the PEP-utilizing enzyme family.</text>
</comment>
<feature type="domain" description="Phosphotransferase system enzyme I N-terminal" evidence="22">
    <location>
        <begin position="50"/>
        <end position="176"/>
    </location>
</feature>
<dbReference type="InterPro" id="IPR050499">
    <property type="entry name" value="PEP-utilizing_PTS_enzyme"/>
</dbReference>
<evidence type="ECO:0000259" key="22">
    <source>
        <dbReference type="Pfam" id="PF05524"/>
    </source>
</evidence>
<dbReference type="Pfam" id="PF05524">
    <property type="entry name" value="PEP-utilisers_N"/>
    <property type="match status" value="1"/>
</dbReference>
<comment type="caution">
    <text evidence="23">The sequence shown here is derived from an EMBL/GenBank/DDBJ whole genome shotgun (WGS) entry which is preliminary data.</text>
</comment>
<organism evidence="23 24">
    <name type="scientific">Rhodovibrio sodomensis</name>
    <dbReference type="NCBI Taxonomy" id="1088"/>
    <lineage>
        <taxon>Bacteria</taxon>
        <taxon>Pseudomonadati</taxon>
        <taxon>Pseudomonadota</taxon>
        <taxon>Alphaproteobacteria</taxon>
        <taxon>Rhodospirillales</taxon>
        <taxon>Rhodovibrionaceae</taxon>
        <taxon>Rhodovibrio</taxon>
    </lineage>
</organism>
<keyword evidence="15 17" id="KW-0460">Magnesium</keyword>
<dbReference type="NCBIfam" id="TIGR01417">
    <property type="entry name" value="PTS_I_fam"/>
    <property type="match status" value="1"/>
</dbReference>
<evidence type="ECO:0000256" key="3">
    <source>
        <dbReference type="ARBA" id="ARBA00002728"/>
    </source>
</evidence>
<comment type="subcellular location">
    <subcellularLocation>
        <location evidence="4 17">Cytoplasm</location>
    </subcellularLocation>
</comment>
<accession>A0ABS1DN38</accession>
<dbReference type="InterPro" id="IPR036618">
    <property type="entry name" value="PtsI_HPr-bd_sf"/>
</dbReference>
<evidence type="ECO:0000256" key="7">
    <source>
        <dbReference type="ARBA" id="ARBA00016544"/>
    </source>
</evidence>
<evidence type="ECO:0000313" key="23">
    <source>
        <dbReference type="EMBL" id="MBK1671138.1"/>
    </source>
</evidence>
<feature type="domain" description="PEP-utilising enzyme mobile" evidence="20">
    <location>
        <begin position="203"/>
        <end position="275"/>
    </location>
</feature>
<evidence type="ECO:0000256" key="16">
    <source>
        <dbReference type="ARBA" id="ARBA00033235"/>
    </source>
</evidence>
<evidence type="ECO:0000256" key="11">
    <source>
        <dbReference type="ARBA" id="ARBA00022679"/>
    </source>
</evidence>
<dbReference type="InterPro" id="IPR015813">
    <property type="entry name" value="Pyrv/PenolPyrv_kinase-like_dom"/>
</dbReference>
<gene>
    <name evidence="23" type="primary">ptsP</name>
    <name evidence="23" type="ORF">CKO28_24340</name>
</gene>
<dbReference type="EC" id="2.7.3.9" evidence="6 17"/>
<name>A0ABS1DN38_9PROT</name>
<keyword evidence="8 17" id="KW-0813">Transport</keyword>
<dbReference type="InterPro" id="IPR000121">
    <property type="entry name" value="PEP_util_C"/>
</dbReference>
<feature type="domain" description="PEP-utilising enzyme C-terminal" evidence="21">
    <location>
        <begin position="302"/>
        <end position="594"/>
    </location>
</feature>
<dbReference type="Pfam" id="PF00391">
    <property type="entry name" value="PEP-utilizers"/>
    <property type="match status" value="1"/>
</dbReference>
<evidence type="ECO:0000256" key="13">
    <source>
        <dbReference type="ARBA" id="ARBA00022723"/>
    </source>
</evidence>
<keyword evidence="14 17" id="KW-0418">Kinase</keyword>
<evidence type="ECO:0000256" key="14">
    <source>
        <dbReference type="ARBA" id="ARBA00022777"/>
    </source>
</evidence>
<protein>
    <recommendedName>
        <fullName evidence="7 17">Phosphoenolpyruvate-protein phosphotransferase</fullName>
        <ecNumber evidence="6 17">2.7.3.9</ecNumber>
    </recommendedName>
    <alternativeName>
        <fullName evidence="16 17">Phosphotransferase system, enzyme I</fullName>
    </alternativeName>
</protein>
<dbReference type="PANTHER" id="PTHR46244">
    <property type="entry name" value="PHOSPHOENOLPYRUVATE-PROTEIN PHOSPHOTRANSFERASE"/>
    <property type="match status" value="1"/>
</dbReference>
<keyword evidence="10 17" id="KW-0762">Sugar transport</keyword>
<dbReference type="InterPro" id="IPR006318">
    <property type="entry name" value="PTS_EI-like"/>
</dbReference>
<dbReference type="EMBL" id="NRRL01000148">
    <property type="protein sequence ID" value="MBK1671138.1"/>
    <property type="molecule type" value="Genomic_DNA"/>
</dbReference>
<reference evidence="23 24" key="1">
    <citation type="journal article" date="2020" name="Microorganisms">
        <title>Osmotic Adaptation and Compatible Solute Biosynthesis of Phototrophic Bacteria as Revealed from Genome Analyses.</title>
        <authorList>
            <person name="Imhoff J.F."/>
            <person name="Rahn T."/>
            <person name="Kunzel S."/>
            <person name="Keller A."/>
            <person name="Neulinger S.C."/>
        </authorList>
    </citation>
    <scope>NUCLEOTIDE SEQUENCE [LARGE SCALE GENOMIC DNA]</scope>
    <source>
        <strain evidence="23 24">DSM 9895</strain>
    </source>
</reference>
<evidence type="ECO:0000256" key="19">
    <source>
        <dbReference type="SAM" id="MobiDB-lite"/>
    </source>
</evidence>